<dbReference type="InterPro" id="IPR017439">
    <property type="entry name" value="Amidohydrolase"/>
</dbReference>
<dbReference type="InterPro" id="IPR011650">
    <property type="entry name" value="Peptidase_M20_dimer"/>
</dbReference>
<dbReference type="SUPFAM" id="SSF55031">
    <property type="entry name" value="Bacterial exopeptidase dimerisation domain"/>
    <property type="match status" value="1"/>
</dbReference>
<reference evidence="2 3" key="1">
    <citation type="submission" date="2021-01" db="EMBL/GenBank/DDBJ databases">
        <title>Genomic Encyclopedia of Type Strains, Phase IV (KMG-IV): sequencing the most valuable type-strain genomes for metagenomic binning, comparative biology and taxonomic classification.</title>
        <authorList>
            <person name="Goeker M."/>
        </authorList>
    </citation>
    <scope>NUCLEOTIDE SEQUENCE [LARGE SCALE GENOMIC DNA]</scope>
    <source>
        <strain evidence="2 3">DSM 105453</strain>
    </source>
</reference>
<dbReference type="InterPro" id="IPR036264">
    <property type="entry name" value="Bact_exopeptidase_dim_dom"/>
</dbReference>
<keyword evidence="3" id="KW-1185">Reference proteome</keyword>
<dbReference type="PANTHER" id="PTHR11014:SF63">
    <property type="entry name" value="METALLOPEPTIDASE, PUTATIVE (AFU_ORTHOLOGUE AFUA_6G09600)-RELATED"/>
    <property type="match status" value="1"/>
</dbReference>
<dbReference type="SUPFAM" id="SSF53187">
    <property type="entry name" value="Zn-dependent exopeptidases"/>
    <property type="match status" value="1"/>
</dbReference>
<evidence type="ECO:0000259" key="1">
    <source>
        <dbReference type="Pfam" id="PF07687"/>
    </source>
</evidence>
<comment type="caution">
    <text evidence="2">The sequence shown here is derived from an EMBL/GenBank/DDBJ whole genome shotgun (WGS) entry which is preliminary data.</text>
</comment>
<sequence length="401" mass="44200">MEKTVFNQVDISSYIDEVVKWRRHLHKYPELSYKEKQTSQFVYKTLSNFNNLEVTRPTETSVMATLTGGLPGKTIAFRADMDALPIEEETGLSFASQNKGVMHACGHDGHTAMLLGAAKFLSHIQQDIPGKIIFLFQHAEEQFPGGAKELVEAGVLHGVSEIVGMHLFSPIPTGTISIKSGIFTANSDIFDLHIIGKGGHSSEPQETIDPIAIGAQVVNNLQHIISRKIDPAERAVVSITEFKGGTAKNIIPETVQIGGSVRTFSKGVREKIALQIEKIASGVVKAHGASYDYHYQYGYDSVYNDPDMTLKIKQLVQETFGFSSILEAPPIMGGEDFSAYLQKVPGCFIGIGAGHPDYKENFPHHHPKFNIDENALEVGVKLWIRMPFCLQNSLGFKSKEE</sequence>
<organism evidence="2 3">
    <name type="scientific">Siminovitchia thermophila</name>
    <dbReference type="NCBI Taxonomy" id="1245522"/>
    <lineage>
        <taxon>Bacteria</taxon>
        <taxon>Bacillati</taxon>
        <taxon>Bacillota</taxon>
        <taxon>Bacilli</taxon>
        <taxon>Bacillales</taxon>
        <taxon>Bacillaceae</taxon>
        <taxon>Siminovitchia</taxon>
    </lineage>
</organism>
<dbReference type="Gene3D" id="3.40.630.10">
    <property type="entry name" value="Zn peptidases"/>
    <property type="match status" value="1"/>
</dbReference>
<evidence type="ECO:0000313" key="2">
    <source>
        <dbReference type="EMBL" id="MBM7715261.1"/>
    </source>
</evidence>
<gene>
    <name evidence="2" type="ORF">JOC94_002248</name>
</gene>
<name>A0ABS2R9I1_9BACI</name>
<protein>
    <submittedName>
        <fullName evidence="2">Amidohydrolase</fullName>
        <ecNumber evidence="2">3.5.1.-</ecNumber>
    </submittedName>
</protein>
<feature type="domain" description="Peptidase M20 dimerisation" evidence="1">
    <location>
        <begin position="190"/>
        <end position="281"/>
    </location>
</feature>
<proteinExistence type="predicted"/>
<dbReference type="EMBL" id="JAFBFH010000013">
    <property type="protein sequence ID" value="MBM7715261.1"/>
    <property type="molecule type" value="Genomic_DNA"/>
</dbReference>
<accession>A0ABS2R9I1</accession>
<dbReference type="InterPro" id="IPR002933">
    <property type="entry name" value="Peptidase_M20"/>
</dbReference>
<dbReference type="PIRSF" id="PIRSF005962">
    <property type="entry name" value="Pept_M20D_amidohydro"/>
    <property type="match status" value="1"/>
</dbReference>
<dbReference type="GO" id="GO:0016787">
    <property type="term" value="F:hydrolase activity"/>
    <property type="evidence" value="ECO:0007669"/>
    <property type="project" value="UniProtKB-KW"/>
</dbReference>
<dbReference type="PANTHER" id="PTHR11014">
    <property type="entry name" value="PEPTIDASE M20 FAMILY MEMBER"/>
    <property type="match status" value="1"/>
</dbReference>
<dbReference type="RefSeq" id="WP_077110858.1">
    <property type="nucleotide sequence ID" value="NZ_JAFBFH010000013.1"/>
</dbReference>
<dbReference type="Pfam" id="PF01546">
    <property type="entry name" value="Peptidase_M20"/>
    <property type="match status" value="1"/>
</dbReference>
<evidence type="ECO:0000313" key="3">
    <source>
        <dbReference type="Proteomes" id="UP000823485"/>
    </source>
</evidence>
<dbReference type="Proteomes" id="UP000823485">
    <property type="component" value="Unassembled WGS sequence"/>
</dbReference>
<dbReference type="Pfam" id="PF07687">
    <property type="entry name" value="M20_dimer"/>
    <property type="match status" value="1"/>
</dbReference>
<keyword evidence="2" id="KW-0378">Hydrolase</keyword>
<dbReference type="NCBIfam" id="TIGR01891">
    <property type="entry name" value="amidohydrolases"/>
    <property type="match status" value="1"/>
</dbReference>
<dbReference type="EC" id="3.5.1.-" evidence="2"/>
<dbReference type="Gene3D" id="3.30.70.360">
    <property type="match status" value="1"/>
</dbReference>